<dbReference type="PANTHER" id="PTHR21624:SF3">
    <property type="entry name" value="FATTY ACID HYDROXYLASE DOMAIN-CONTAINING PROTEIN"/>
    <property type="match status" value="1"/>
</dbReference>
<name>A0A382RU75_9ZZZZ</name>
<evidence type="ECO:0000256" key="5">
    <source>
        <dbReference type="ARBA" id="ARBA00023136"/>
    </source>
</evidence>
<protein>
    <recommendedName>
        <fullName evidence="7">Fatty acid hydroxylase domain-containing protein</fullName>
    </recommendedName>
</protein>
<sequence length="267" mass="30150">MDVNTIRLLIFVSVFMLMLILESLIPRHPTVDSKPRRLGIHLGLSGLNTLLLKLVFGAAAVGAAKTIEIKGWGLFNVLGWNNVVEFFLVVVFLDFAIYFQHVIVHKVPLFWRFHVVHHSDLDLDVSSGLRFHPVEILASMLYKIGIIFLLGPAPIAVLVFEAVLNGMALFSHSNIALPVKVDRFCKKLIVTPDMHRIHHSVEVSETNSNYGFNLSIWDRVLGTYKEKALKAQPEIAIGIDAFRSPNELTFYKLLMMPKKYGKLTYVT</sequence>
<comment type="subcellular location">
    <subcellularLocation>
        <location evidence="1">Endomembrane system</location>
        <topology evidence="1">Multi-pass membrane protein</topology>
    </subcellularLocation>
</comment>
<dbReference type="GO" id="GO:0005783">
    <property type="term" value="C:endoplasmic reticulum"/>
    <property type="evidence" value="ECO:0007669"/>
    <property type="project" value="TreeGrafter"/>
</dbReference>
<dbReference type="InterPro" id="IPR051689">
    <property type="entry name" value="Sterol_desaturase/TMEM195"/>
</dbReference>
<dbReference type="GO" id="GO:0006643">
    <property type="term" value="P:membrane lipid metabolic process"/>
    <property type="evidence" value="ECO:0007669"/>
    <property type="project" value="TreeGrafter"/>
</dbReference>
<dbReference type="Pfam" id="PF04116">
    <property type="entry name" value="FA_hydroxylase"/>
    <property type="match status" value="1"/>
</dbReference>
<dbReference type="PANTHER" id="PTHR21624">
    <property type="entry name" value="STEROL DESATURASE-RELATED PROTEIN"/>
    <property type="match status" value="1"/>
</dbReference>
<evidence type="ECO:0000256" key="3">
    <source>
        <dbReference type="ARBA" id="ARBA00022989"/>
    </source>
</evidence>
<dbReference type="GO" id="GO:0008610">
    <property type="term" value="P:lipid biosynthetic process"/>
    <property type="evidence" value="ECO:0007669"/>
    <property type="project" value="InterPro"/>
</dbReference>
<dbReference type="GO" id="GO:0005506">
    <property type="term" value="F:iron ion binding"/>
    <property type="evidence" value="ECO:0007669"/>
    <property type="project" value="InterPro"/>
</dbReference>
<dbReference type="GO" id="GO:0050479">
    <property type="term" value="F:glyceryl-ether monooxygenase activity"/>
    <property type="evidence" value="ECO:0007669"/>
    <property type="project" value="TreeGrafter"/>
</dbReference>
<evidence type="ECO:0000256" key="1">
    <source>
        <dbReference type="ARBA" id="ARBA00004127"/>
    </source>
</evidence>
<evidence type="ECO:0000259" key="7">
    <source>
        <dbReference type="Pfam" id="PF04116"/>
    </source>
</evidence>
<feature type="domain" description="Fatty acid hydroxylase" evidence="7">
    <location>
        <begin position="86"/>
        <end position="223"/>
    </location>
</feature>
<keyword evidence="5 6" id="KW-0472">Membrane</keyword>
<accession>A0A382RU75</accession>
<keyword evidence="2 6" id="KW-0812">Transmembrane</keyword>
<keyword evidence="3 6" id="KW-1133">Transmembrane helix</keyword>
<reference evidence="8" key="1">
    <citation type="submission" date="2018-05" db="EMBL/GenBank/DDBJ databases">
        <authorList>
            <person name="Lanie J.A."/>
            <person name="Ng W.-L."/>
            <person name="Kazmierczak K.M."/>
            <person name="Andrzejewski T.M."/>
            <person name="Davidsen T.M."/>
            <person name="Wayne K.J."/>
            <person name="Tettelin H."/>
            <person name="Glass J.I."/>
            <person name="Rusch D."/>
            <person name="Podicherti R."/>
            <person name="Tsui H.-C.T."/>
            <person name="Winkler M.E."/>
        </authorList>
    </citation>
    <scope>NUCLEOTIDE SEQUENCE</scope>
</reference>
<evidence type="ECO:0000256" key="2">
    <source>
        <dbReference type="ARBA" id="ARBA00022692"/>
    </source>
</evidence>
<dbReference type="GO" id="GO:0016020">
    <property type="term" value="C:membrane"/>
    <property type="evidence" value="ECO:0007669"/>
    <property type="project" value="GOC"/>
</dbReference>
<proteinExistence type="predicted"/>
<feature type="transmembrane region" description="Helical" evidence="6">
    <location>
        <begin position="6"/>
        <end position="26"/>
    </location>
</feature>
<feature type="transmembrane region" description="Helical" evidence="6">
    <location>
        <begin position="83"/>
        <end position="104"/>
    </location>
</feature>
<dbReference type="EMBL" id="UINC01124223">
    <property type="protein sequence ID" value="SVD01224.1"/>
    <property type="molecule type" value="Genomic_DNA"/>
</dbReference>
<dbReference type="AlphaFoldDB" id="A0A382RU75"/>
<evidence type="ECO:0000256" key="6">
    <source>
        <dbReference type="SAM" id="Phobius"/>
    </source>
</evidence>
<keyword evidence="4" id="KW-0560">Oxidoreductase</keyword>
<feature type="transmembrane region" description="Helical" evidence="6">
    <location>
        <begin position="38"/>
        <end position="63"/>
    </location>
</feature>
<dbReference type="InterPro" id="IPR006694">
    <property type="entry name" value="Fatty_acid_hydroxylase"/>
</dbReference>
<gene>
    <name evidence="8" type="ORF">METZ01_LOCUS354078</name>
</gene>
<evidence type="ECO:0000313" key="8">
    <source>
        <dbReference type="EMBL" id="SVD01224.1"/>
    </source>
</evidence>
<feature type="transmembrane region" description="Helical" evidence="6">
    <location>
        <begin position="140"/>
        <end position="164"/>
    </location>
</feature>
<organism evidence="8">
    <name type="scientific">marine metagenome</name>
    <dbReference type="NCBI Taxonomy" id="408172"/>
    <lineage>
        <taxon>unclassified sequences</taxon>
        <taxon>metagenomes</taxon>
        <taxon>ecological metagenomes</taxon>
    </lineage>
</organism>
<evidence type="ECO:0000256" key="4">
    <source>
        <dbReference type="ARBA" id="ARBA00023002"/>
    </source>
</evidence>